<evidence type="ECO:0008006" key="5">
    <source>
        <dbReference type="Google" id="ProtNLM"/>
    </source>
</evidence>
<gene>
    <name evidence="3" type="ORF">GCM10010096_00220</name>
</gene>
<dbReference type="Proteomes" id="UP000608923">
    <property type="component" value="Unassembled WGS sequence"/>
</dbReference>
<name>A0A8H9IEH6_9BURK</name>
<proteinExistence type="predicted"/>
<evidence type="ECO:0000313" key="4">
    <source>
        <dbReference type="Proteomes" id="UP000608923"/>
    </source>
</evidence>
<feature type="chain" id="PRO_5034394484" description="DUF4352 domain-containing protein" evidence="2">
    <location>
        <begin position="24"/>
        <end position="203"/>
    </location>
</feature>
<organism evidence="3 4">
    <name type="scientific">Alcaligenes pakistanensis</name>
    <dbReference type="NCBI Taxonomy" id="1482717"/>
    <lineage>
        <taxon>Bacteria</taxon>
        <taxon>Pseudomonadati</taxon>
        <taxon>Pseudomonadota</taxon>
        <taxon>Betaproteobacteria</taxon>
        <taxon>Burkholderiales</taxon>
        <taxon>Alcaligenaceae</taxon>
        <taxon>Alcaligenes</taxon>
    </lineage>
</organism>
<protein>
    <recommendedName>
        <fullName evidence="5">DUF4352 domain-containing protein</fullName>
    </recommendedName>
</protein>
<dbReference type="Gene3D" id="2.60.40.1240">
    <property type="match status" value="1"/>
</dbReference>
<reference evidence="4" key="1">
    <citation type="journal article" date="2019" name="Int. J. Syst. Evol. Microbiol.">
        <title>The Global Catalogue of Microorganisms (GCM) 10K type strain sequencing project: providing services to taxonomists for standard genome sequencing and annotation.</title>
        <authorList>
            <consortium name="The Broad Institute Genomics Platform"/>
            <consortium name="The Broad Institute Genome Sequencing Center for Infectious Disease"/>
            <person name="Wu L."/>
            <person name="Ma J."/>
        </authorList>
    </citation>
    <scope>NUCLEOTIDE SEQUENCE [LARGE SCALE GENOMIC DNA]</scope>
    <source>
        <strain evidence="4">KCTC 42083</strain>
    </source>
</reference>
<accession>A0A8H9IEH6</accession>
<feature type="signal peptide" evidence="2">
    <location>
        <begin position="1"/>
        <end position="23"/>
    </location>
</feature>
<dbReference type="InterPro" id="IPR029050">
    <property type="entry name" value="Immunoprotect_excell_Ig-like"/>
</dbReference>
<dbReference type="EMBL" id="BMZN01000001">
    <property type="protein sequence ID" value="GHC35263.1"/>
    <property type="molecule type" value="Genomic_DNA"/>
</dbReference>
<keyword evidence="4" id="KW-1185">Reference proteome</keyword>
<dbReference type="AlphaFoldDB" id="A0A8H9IEH6"/>
<evidence type="ECO:0000313" key="3">
    <source>
        <dbReference type="EMBL" id="GHC35263.1"/>
    </source>
</evidence>
<dbReference type="RefSeq" id="WP_229840793.1">
    <property type="nucleotide sequence ID" value="NZ_BMZN01000001.1"/>
</dbReference>
<keyword evidence="1 2" id="KW-0732">Signal</keyword>
<comment type="caution">
    <text evidence="3">The sequence shown here is derived from an EMBL/GenBank/DDBJ whole genome shotgun (WGS) entry which is preliminary data.</text>
</comment>
<sequence>MNVALPRFWLFAALALCSATAYSQNDRVLSTQTRPAAPHSLPPIAPIAPIQHYASTLLTPEYQGTRLHISLDQWQSQTALDQEHLATPARQNNLFIILHYRYTNTTQTPVDPRIHQPRLFLADEGGTQIAPNRRATQDYRYAQDLDTVGSDKLNPLLTVSDVAVFEVSPLLFDPERWSLVIRDGQTVRIPLTVIPEKPAPSAE</sequence>
<evidence type="ECO:0000256" key="2">
    <source>
        <dbReference type="SAM" id="SignalP"/>
    </source>
</evidence>
<evidence type="ECO:0000256" key="1">
    <source>
        <dbReference type="ARBA" id="ARBA00022729"/>
    </source>
</evidence>